<dbReference type="Gene3D" id="3.50.50.60">
    <property type="entry name" value="FAD/NAD(P)-binding domain"/>
    <property type="match status" value="1"/>
</dbReference>
<reference evidence="9" key="1">
    <citation type="journal article" date="2023" name="PhytoFront">
        <title>Draft Genome Resources of Seven Strains of Tilletia horrida, Causal Agent of Kernel Smut of Rice.</title>
        <authorList>
            <person name="Khanal S."/>
            <person name="Antony Babu S."/>
            <person name="Zhou X.G."/>
        </authorList>
    </citation>
    <scope>NUCLEOTIDE SEQUENCE</scope>
    <source>
        <strain evidence="9">TX3</strain>
    </source>
</reference>
<keyword evidence="3 6" id="KW-0560">Oxidoreductase</keyword>
<dbReference type="InterPro" id="IPR001613">
    <property type="entry name" value="Flavin_amine_oxidase"/>
</dbReference>
<dbReference type="InterPro" id="IPR036188">
    <property type="entry name" value="FAD/NAD-bd_sf"/>
</dbReference>
<dbReference type="AlphaFoldDB" id="A0AAN6GF12"/>
<evidence type="ECO:0000256" key="7">
    <source>
        <dbReference type="SAM" id="SignalP"/>
    </source>
</evidence>
<feature type="binding site" evidence="5">
    <location>
        <position position="38"/>
    </location>
    <ligand>
        <name>FAD</name>
        <dbReference type="ChEBI" id="CHEBI:57692"/>
    </ligand>
</feature>
<evidence type="ECO:0000256" key="4">
    <source>
        <dbReference type="ARBA" id="ARBA00048448"/>
    </source>
</evidence>
<feature type="signal peptide" evidence="7">
    <location>
        <begin position="1"/>
        <end position="21"/>
    </location>
</feature>
<feature type="binding site" evidence="5">
    <location>
        <position position="271"/>
    </location>
    <ligand>
        <name>FAD</name>
        <dbReference type="ChEBI" id="CHEBI:57692"/>
    </ligand>
</feature>
<evidence type="ECO:0000259" key="8">
    <source>
        <dbReference type="Pfam" id="PF01593"/>
    </source>
</evidence>
<comment type="similarity">
    <text evidence="2 6">Belongs to the flavin monoamine oxidase family.</text>
</comment>
<keyword evidence="6" id="KW-0274">FAD</keyword>
<dbReference type="InterPro" id="IPR002937">
    <property type="entry name" value="Amino_oxidase"/>
</dbReference>
<evidence type="ECO:0000313" key="9">
    <source>
        <dbReference type="EMBL" id="KAK0533353.1"/>
    </source>
</evidence>
<sequence length="488" mass="51592">MRFSLTSTALVLAALALPSFGQVTGATYDAVIIGGGLSGLSAAKTLAAAGKSYIVLEARDRTGGRVHNAPIPGGGYTEVGAEFLGPTQDYALALAKELGLQIYETYNTGKNVYYNKGYRGLADANSFIGQAIPSVDPISLLQLLTLEADLDKMAKSINVERPWNSSKAAAWDSKTFGAWLDGRGLTSAARAVMDTATTAIFSAEAPELSLLYTIAYIASSGNATTPGTFERLTSTGGDGSQRWRVVGGTELLATKLADKLGRQNIVLGAPVQTVKKVASAQYTTTLRNGTAFSSRSVIVAMSPPIAGRINYDPPLPAARDQLCQRMQMGSIGKVIATYKTPFWRKAGLTGQAVSGSGTTRTTFDQSLDDGSVYALMGFVEANEMRKFDSATVDELTASVTQDFINYFGPEAANVTSYVTQRWDLEEFSRGGPVAWAGPGVLTQLGPALRTPVDGIHFAGTESATYWVGYMSGALESGERAAKEVIAKL</sequence>
<name>A0AAN6GF12_9BASI</name>
<keyword evidence="7" id="KW-0732">Signal</keyword>
<comment type="cofactor">
    <cofactor evidence="1 6">
        <name>FAD</name>
        <dbReference type="ChEBI" id="CHEBI:57692"/>
    </cofactor>
</comment>
<comment type="caution">
    <text evidence="9">The sequence shown here is derived from an EMBL/GenBank/DDBJ whole genome shotgun (WGS) entry which is preliminary data.</text>
</comment>
<dbReference type="PANTHER" id="PTHR43563:SF14">
    <property type="entry name" value="AMINE OXIDASE"/>
    <property type="match status" value="1"/>
</dbReference>
<evidence type="ECO:0000256" key="6">
    <source>
        <dbReference type="RuleBase" id="RU362067"/>
    </source>
</evidence>
<dbReference type="EC" id="1.4.3.-" evidence="6"/>
<dbReference type="Proteomes" id="UP001176521">
    <property type="component" value="Unassembled WGS sequence"/>
</dbReference>
<dbReference type="PRINTS" id="PR00757">
    <property type="entry name" value="AMINEOXDASEF"/>
</dbReference>
<evidence type="ECO:0000256" key="2">
    <source>
        <dbReference type="ARBA" id="ARBA00005995"/>
    </source>
</evidence>
<feature type="domain" description="Amine oxidase" evidence="8">
    <location>
        <begin position="37"/>
        <end position="485"/>
    </location>
</feature>
<dbReference type="InterPro" id="IPR050703">
    <property type="entry name" value="Flavin_MAO"/>
</dbReference>
<evidence type="ECO:0000256" key="5">
    <source>
        <dbReference type="PIRSR" id="PIRSR601613-1"/>
    </source>
</evidence>
<dbReference type="SUPFAM" id="SSF51905">
    <property type="entry name" value="FAD/NAD(P)-binding domain"/>
    <property type="match status" value="1"/>
</dbReference>
<dbReference type="Gene3D" id="3.90.660.10">
    <property type="match status" value="1"/>
</dbReference>
<evidence type="ECO:0000313" key="10">
    <source>
        <dbReference type="Proteomes" id="UP001176521"/>
    </source>
</evidence>
<dbReference type="PANTHER" id="PTHR43563">
    <property type="entry name" value="AMINE OXIDASE"/>
    <property type="match status" value="1"/>
</dbReference>
<dbReference type="EMBL" id="JAPDMQ010000138">
    <property type="protein sequence ID" value="KAK0533353.1"/>
    <property type="molecule type" value="Genomic_DNA"/>
</dbReference>
<dbReference type="GO" id="GO:0097621">
    <property type="term" value="F:monoamine oxidase activity"/>
    <property type="evidence" value="ECO:0007669"/>
    <property type="project" value="UniProtKB-EC"/>
</dbReference>
<keyword evidence="6" id="KW-0285">Flavoprotein</keyword>
<proteinExistence type="inferred from homology"/>
<accession>A0AAN6GF12</accession>
<evidence type="ECO:0000256" key="3">
    <source>
        <dbReference type="ARBA" id="ARBA00023002"/>
    </source>
</evidence>
<comment type="catalytic activity">
    <reaction evidence="4">
        <text>a secondary aliphatic amine + O2 + H2O = a primary amine + an aldehyde + H2O2</text>
        <dbReference type="Rhea" id="RHEA:26414"/>
        <dbReference type="ChEBI" id="CHEBI:15377"/>
        <dbReference type="ChEBI" id="CHEBI:15379"/>
        <dbReference type="ChEBI" id="CHEBI:16240"/>
        <dbReference type="ChEBI" id="CHEBI:17478"/>
        <dbReference type="ChEBI" id="CHEBI:58855"/>
        <dbReference type="ChEBI" id="CHEBI:65296"/>
        <dbReference type="EC" id="1.4.3.4"/>
    </reaction>
</comment>
<gene>
    <name evidence="9" type="ORF">OC842_002985</name>
</gene>
<organism evidence="9 10">
    <name type="scientific">Tilletia horrida</name>
    <dbReference type="NCBI Taxonomy" id="155126"/>
    <lineage>
        <taxon>Eukaryota</taxon>
        <taxon>Fungi</taxon>
        <taxon>Dikarya</taxon>
        <taxon>Basidiomycota</taxon>
        <taxon>Ustilaginomycotina</taxon>
        <taxon>Exobasidiomycetes</taxon>
        <taxon>Tilletiales</taxon>
        <taxon>Tilletiaceae</taxon>
        <taxon>Tilletia</taxon>
    </lineage>
</organism>
<keyword evidence="10" id="KW-1185">Reference proteome</keyword>
<feature type="binding site" evidence="5">
    <location>
        <position position="461"/>
    </location>
    <ligand>
        <name>FAD</name>
        <dbReference type="ChEBI" id="CHEBI:57692"/>
    </ligand>
</feature>
<dbReference type="SUPFAM" id="SSF54373">
    <property type="entry name" value="FAD-linked reductases, C-terminal domain"/>
    <property type="match status" value="1"/>
</dbReference>
<dbReference type="Gene3D" id="1.10.405.10">
    <property type="entry name" value="Guanine Nucleotide Dissociation Inhibitor, domain 1"/>
    <property type="match status" value="1"/>
</dbReference>
<protein>
    <recommendedName>
        <fullName evidence="6">Amine oxidase</fullName>
        <ecNumber evidence="6">1.4.3.-</ecNumber>
    </recommendedName>
</protein>
<evidence type="ECO:0000256" key="1">
    <source>
        <dbReference type="ARBA" id="ARBA00001974"/>
    </source>
</evidence>
<feature type="binding site" evidence="5">
    <location>
        <begin position="57"/>
        <end position="58"/>
    </location>
    <ligand>
        <name>FAD</name>
        <dbReference type="ChEBI" id="CHEBI:57692"/>
    </ligand>
</feature>
<feature type="binding site" evidence="5">
    <location>
        <position position="378"/>
    </location>
    <ligand>
        <name>substrate</name>
    </ligand>
</feature>
<dbReference type="Pfam" id="PF01593">
    <property type="entry name" value="Amino_oxidase"/>
    <property type="match status" value="1"/>
</dbReference>
<feature type="chain" id="PRO_5042916172" description="Amine oxidase" evidence="7">
    <location>
        <begin position="22"/>
        <end position="488"/>
    </location>
</feature>